<dbReference type="PRINTS" id="PR00509">
    <property type="entry name" value="PGMPMM"/>
</dbReference>
<sequence>MSKMDHLISSSGLRGIAMEEVTPDLFFKCGLASSLMKPGTYAVAYDVRSTSPLLADAFRCGLNAGGSHTVSYGLMPTPALAFLSRGLAGGVMITASHNPPQYNGAKIFDGRGASWKPSDYRSLVDCLRGNMACSRWDSVGSSRHGAGLHRYLEWLSSRREFRDVWRVGLDPGNGSTCLTAPLAFESAGCDLEVVNSHPDPLFKGRGSEPNESSLSSLSELVKSKGLDVGFAYDGDGDRFAVVDEHGRFLKQDLALAFVASEMVKGGKKDIVVNVDTSSVVDFMVEAAGGRIHRAPVGDVYVLEALIDLGGSFGGETCGAWIFPEESLCPDGVLSSIIFLSMLEESHLRPSEVCEGVPAFHTERRSVPCQSIKKEALMRAVSSRALGWLSGVELDEVDGVRVSLADRSWVLIRPSGTEPLIRVTSESQERSVAKELADRAVALVKAAMGDLE</sequence>
<keyword evidence="6" id="KW-0413">Isomerase</keyword>
<dbReference type="Pfam" id="PF02879">
    <property type="entry name" value="PGM_PMM_II"/>
    <property type="match status" value="1"/>
</dbReference>
<evidence type="ECO:0000259" key="10">
    <source>
        <dbReference type="Pfam" id="PF02879"/>
    </source>
</evidence>
<comment type="caution">
    <text evidence="12">The sequence shown here is derived from an EMBL/GenBank/DDBJ whole genome shotgun (WGS) entry which is preliminary data.</text>
</comment>
<evidence type="ECO:0000256" key="2">
    <source>
        <dbReference type="ARBA" id="ARBA00010231"/>
    </source>
</evidence>
<dbReference type="InterPro" id="IPR016055">
    <property type="entry name" value="A-D-PHexomutase_a/b/a-I/II/III"/>
</dbReference>
<accession>A0A7J3UZ11</accession>
<reference evidence="12" key="1">
    <citation type="journal article" date="2020" name="mSystems">
        <title>Genome- and Community-Level Interaction Insights into Carbon Utilization and Element Cycling Functions of Hydrothermarchaeota in Hydrothermal Sediment.</title>
        <authorList>
            <person name="Zhou Z."/>
            <person name="Liu Y."/>
            <person name="Xu W."/>
            <person name="Pan J."/>
            <person name="Luo Z.H."/>
            <person name="Li M."/>
        </authorList>
    </citation>
    <scope>NUCLEOTIDE SEQUENCE [LARGE SCALE GENOMIC DNA]</scope>
    <source>
        <strain evidence="12">SpSt-1038</strain>
    </source>
</reference>
<dbReference type="InterPro" id="IPR016066">
    <property type="entry name" value="A-D-PHexomutase_CS"/>
</dbReference>
<keyword evidence="3" id="KW-0597">Phosphoprotein</keyword>
<dbReference type="PANTHER" id="PTHR43771">
    <property type="entry name" value="PHOSPHOMANNOMUTASE"/>
    <property type="match status" value="1"/>
</dbReference>
<feature type="domain" description="Alpha-D-phosphohexomutase alpha/beta/alpha" evidence="11">
    <location>
        <begin position="255"/>
        <end position="355"/>
    </location>
</feature>
<evidence type="ECO:0000256" key="6">
    <source>
        <dbReference type="ARBA" id="ARBA00023235"/>
    </source>
</evidence>
<dbReference type="SUPFAM" id="SSF53738">
    <property type="entry name" value="Phosphoglucomutase, first 3 domains"/>
    <property type="match status" value="3"/>
</dbReference>
<dbReference type="Pfam" id="PF02878">
    <property type="entry name" value="PGM_PMM_I"/>
    <property type="match status" value="1"/>
</dbReference>
<organism evidence="12">
    <name type="scientific">Candidatus Methanosuratincola petrocarbonis</name>
    <name type="common">ex Vanwonterghem et al. 2016</name>
    <dbReference type="NCBI Taxonomy" id="1867261"/>
    <lineage>
        <taxon>Archaea</taxon>
        <taxon>Thermoproteota</taxon>
        <taxon>Methanosuratincolia</taxon>
        <taxon>Candidatus Methanomethylicales</taxon>
        <taxon>Candidatus Methanomethylicaceae</taxon>
        <taxon>Candidatus Methanosuratincola (ex Vanwonterghem et al. 2016)</taxon>
    </lineage>
</organism>
<dbReference type="InterPro" id="IPR005844">
    <property type="entry name" value="A-D-PHexomutase_a/b/a-I"/>
</dbReference>
<feature type="domain" description="Alpha-D-phosphohexomutase alpha/beta/alpha" evidence="10">
    <location>
        <begin position="154"/>
        <end position="246"/>
    </location>
</feature>
<dbReference type="InterPro" id="IPR005843">
    <property type="entry name" value="A-D-PHexomutase_C"/>
</dbReference>
<evidence type="ECO:0000256" key="1">
    <source>
        <dbReference type="ARBA" id="ARBA00001946"/>
    </source>
</evidence>
<protein>
    <recommendedName>
        <fullName evidence="13">Phosphoglucosamine mutase</fullName>
    </recommendedName>
</protein>
<dbReference type="GO" id="GO:0005975">
    <property type="term" value="P:carbohydrate metabolic process"/>
    <property type="evidence" value="ECO:0007669"/>
    <property type="project" value="InterPro"/>
</dbReference>
<dbReference type="Gene3D" id="3.30.310.50">
    <property type="entry name" value="Alpha-D-phosphohexomutase, C-terminal domain"/>
    <property type="match status" value="1"/>
</dbReference>
<dbReference type="AlphaFoldDB" id="A0A7J3UZ11"/>
<evidence type="ECO:0008006" key="13">
    <source>
        <dbReference type="Google" id="ProtNLM"/>
    </source>
</evidence>
<dbReference type="PANTHER" id="PTHR43771:SF1">
    <property type="entry name" value="PHOSPHOMANNOMUTASE"/>
    <property type="match status" value="1"/>
</dbReference>
<dbReference type="InterPro" id="IPR036900">
    <property type="entry name" value="A-D-PHexomutase_C_sf"/>
</dbReference>
<dbReference type="GO" id="GO:0016868">
    <property type="term" value="F:intramolecular phosphotransferase activity"/>
    <property type="evidence" value="ECO:0007669"/>
    <property type="project" value="InterPro"/>
</dbReference>
<dbReference type="Gene3D" id="3.40.120.10">
    <property type="entry name" value="Alpha-D-Glucose-1,6-Bisphosphate, subunit A, domain 3"/>
    <property type="match status" value="3"/>
</dbReference>
<evidence type="ECO:0000256" key="3">
    <source>
        <dbReference type="ARBA" id="ARBA00022553"/>
    </source>
</evidence>
<dbReference type="InterPro" id="IPR005846">
    <property type="entry name" value="A-D-PHexomutase_a/b/a-III"/>
</dbReference>
<dbReference type="Pfam" id="PF00408">
    <property type="entry name" value="PGM_PMM_IV"/>
    <property type="match status" value="1"/>
</dbReference>
<dbReference type="EMBL" id="DRVT01000003">
    <property type="protein sequence ID" value="HHI48623.1"/>
    <property type="molecule type" value="Genomic_DNA"/>
</dbReference>
<dbReference type="GO" id="GO:0000287">
    <property type="term" value="F:magnesium ion binding"/>
    <property type="evidence" value="ECO:0007669"/>
    <property type="project" value="InterPro"/>
</dbReference>
<evidence type="ECO:0000256" key="7">
    <source>
        <dbReference type="RuleBase" id="RU004326"/>
    </source>
</evidence>
<evidence type="ECO:0000259" key="11">
    <source>
        <dbReference type="Pfam" id="PF02880"/>
    </source>
</evidence>
<evidence type="ECO:0000259" key="8">
    <source>
        <dbReference type="Pfam" id="PF00408"/>
    </source>
</evidence>
<dbReference type="Pfam" id="PF02880">
    <property type="entry name" value="PGM_PMM_III"/>
    <property type="match status" value="1"/>
</dbReference>
<keyword evidence="5 7" id="KW-0460">Magnesium</keyword>
<feature type="domain" description="Alpha-D-phosphohexomutase alpha/beta/alpha" evidence="9">
    <location>
        <begin position="10"/>
        <end position="123"/>
    </location>
</feature>
<dbReference type="InterPro" id="IPR005841">
    <property type="entry name" value="Alpha-D-phosphohexomutase_SF"/>
</dbReference>
<proteinExistence type="inferred from homology"/>
<evidence type="ECO:0000313" key="12">
    <source>
        <dbReference type="EMBL" id="HHI48623.1"/>
    </source>
</evidence>
<dbReference type="InterPro" id="IPR005845">
    <property type="entry name" value="A-D-PHexomutase_a/b/a-II"/>
</dbReference>
<gene>
    <name evidence="12" type="ORF">ENL91_00445</name>
</gene>
<comment type="cofactor">
    <cofactor evidence="1">
        <name>Mg(2+)</name>
        <dbReference type="ChEBI" id="CHEBI:18420"/>
    </cofactor>
</comment>
<dbReference type="PROSITE" id="PS00710">
    <property type="entry name" value="PGM_PMM"/>
    <property type="match status" value="1"/>
</dbReference>
<keyword evidence="4 7" id="KW-0479">Metal-binding</keyword>
<evidence type="ECO:0000256" key="5">
    <source>
        <dbReference type="ARBA" id="ARBA00022842"/>
    </source>
</evidence>
<evidence type="ECO:0000259" key="9">
    <source>
        <dbReference type="Pfam" id="PF02878"/>
    </source>
</evidence>
<evidence type="ECO:0000256" key="4">
    <source>
        <dbReference type="ARBA" id="ARBA00022723"/>
    </source>
</evidence>
<name>A0A7J3UZ11_9CREN</name>
<feature type="domain" description="Alpha-D-phosphohexomutase C-terminal" evidence="8">
    <location>
        <begin position="397"/>
        <end position="440"/>
    </location>
</feature>
<comment type="similarity">
    <text evidence="2 7">Belongs to the phosphohexose mutase family.</text>
</comment>
<dbReference type="SUPFAM" id="SSF55957">
    <property type="entry name" value="Phosphoglucomutase, C-terminal domain"/>
    <property type="match status" value="1"/>
</dbReference>